<accession>A0A8S5NE91</accession>
<reference evidence="1" key="1">
    <citation type="journal article" date="2021" name="Proc. Natl. Acad. Sci. U.S.A.">
        <title>A Catalog of Tens of Thousands of Viruses from Human Metagenomes Reveals Hidden Associations with Chronic Diseases.</title>
        <authorList>
            <person name="Tisza M.J."/>
            <person name="Buck C.B."/>
        </authorList>
    </citation>
    <scope>NUCLEOTIDE SEQUENCE</scope>
    <source>
        <strain evidence="1">CtlwB1</strain>
    </source>
</reference>
<organism evidence="1">
    <name type="scientific">Siphoviridae sp. ctlwB1</name>
    <dbReference type="NCBI Taxonomy" id="2826449"/>
    <lineage>
        <taxon>Viruses</taxon>
        <taxon>Duplodnaviria</taxon>
        <taxon>Heunggongvirae</taxon>
        <taxon>Uroviricota</taxon>
        <taxon>Caudoviricetes</taxon>
    </lineage>
</organism>
<protein>
    <submittedName>
        <fullName evidence="1">Uncharacterized protein</fullName>
    </submittedName>
</protein>
<proteinExistence type="predicted"/>
<evidence type="ECO:0000313" key="1">
    <source>
        <dbReference type="EMBL" id="DAD92395.1"/>
    </source>
</evidence>
<sequence length="104" mass="12017">MKTIDSNKAKFIKGLSTENYSLYYTYNRIDEVQEVIRGQYGLPSKDTPKAIKVSGIDGFLFMTKSSGILVDYICKENDGKFELYEMSLKTYNEYERYMSDLMAA</sequence>
<name>A0A8S5NE91_9CAUD</name>
<dbReference type="EMBL" id="BK015134">
    <property type="protein sequence ID" value="DAD92395.1"/>
    <property type="molecule type" value="Genomic_DNA"/>
</dbReference>